<keyword evidence="2" id="KW-1185">Reference proteome</keyword>
<accession>A0A9P4N4H7</accession>
<dbReference type="Proteomes" id="UP000800093">
    <property type="component" value="Unassembled WGS sequence"/>
</dbReference>
<evidence type="ECO:0000313" key="1">
    <source>
        <dbReference type="EMBL" id="KAF2265737.1"/>
    </source>
</evidence>
<dbReference type="AlphaFoldDB" id="A0A9P4N4H7"/>
<dbReference type="EMBL" id="ML986603">
    <property type="protein sequence ID" value="KAF2265737.1"/>
    <property type="molecule type" value="Genomic_DNA"/>
</dbReference>
<sequence>MVGHGTDRKLKQLEIQYGLHLISFRAVIKVIDIQAVAYKIGITRCPEIGSLDYLYILRVTIDHTSITETNIAYTMISALLMAFRRDLHLEESLITTCSGKGTLPIVIRGRHPQDILTGFAITLRKAQL</sequence>
<protein>
    <submittedName>
        <fullName evidence="1">Uncharacterized protein</fullName>
    </submittedName>
</protein>
<proteinExistence type="predicted"/>
<reference evidence="2" key="1">
    <citation type="journal article" date="2020" name="Stud. Mycol.">
        <title>101 Dothideomycetes genomes: A test case for predicting lifestyles and emergence of pathogens.</title>
        <authorList>
            <person name="Haridas S."/>
            <person name="Albert R."/>
            <person name="Binder M."/>
            <person name="Bloem J."/>
            <person name="LaButti K."/>
            <person name="Salamov A."/>
            <person name="Andreopoulos B."/>
            <person name="Baker S."/>
            <person name="Barry K."/>
            <person name="Bills G."/>
            <person name="Bluhm B."/>
            <person name="Cannon C."/>
            <person name="Castanera R."/>
            <person name="Culley D."/>
            <person name="Daum C."/>
            <person name="Ezra D."/>
            <person name="Gonzalez J."/>
            <person name="Henrissat B."/>
            <person name="Kuo A."/>
            <person name="Liang C."/>
            <person name="Lipzen A."/>
            <person name="Lutzoni F."/>
            <person name="Magnuson J."/>
            <person name="Mondo S."/>
            <person name="Nolan M."/>
            <person name="Ohm R."/>
            <person name="Pangilinan J."/>
            <person name="Park H.-J."/>
            <person name="Ramirez L."/>
            <person name="Alfaro M."/>
            <person name="Sun H."/>
            <person name="Tritt A."/>
            <person name="Yoshinaga Y."/>
            <person name="Zwiers L.-H."/>
            <person name="Turgeon B."/>
            <person name="Goodwin S."/>
            <person name="Spatafora J."/>
            <person name="Crous P."/>
            <person name="Grigoriev I."/>
        </authorList>
    </citation>
    <scope>NUCLEOTIDE SEQUENCE [LARGE SCALE GENOMIC DNA]</scope>
    <source>
        <strain evidence="2">CBS 304.66</strain>
    </source>
</reference>
<name>A0A9P4N4H7_9PLEO</name>
<organism evidence="1 2">
    <name type="scientific">Lojkania enalia</name>
    <dbReference type="NCBI Taxonomy" id="147567"/>
    <lineage>
        <taxon>Eukaryota</taxon>
        <taxon>Fungi</taxon>
        <taxon>Dikarya</taxon>
        <taxon>Ascomycota</taxon>
        <taxon>Pezizomycotina</taxon>
        <taxon>Dothideomycetes</taxon>
        <taxon>Pleosporomycetidae</taxon>
        <taxon>Pleosporales</taxon>
        <taxon>Pleosporales incertae sedis</taxon>
        <taxon>Lojkania</taxon>
    </lineage>
</organism>
<dbReference type="OrthoDB" id="5953249at2759"/>
<gene>
    <name evidence="1" type="ORF">CC78DRAFT_578906</name>
</gene>
<comment type="caution">
    <text evidence="1">The sequence shown here is derived from an EMBL/GenBank/DDBJ whole genome shotgun (WGS) entry which is preliminary data.</text>
</comment>
<evidence type="ECO:0000313" key="2">
    <source>
        <dbReference type="Proteomes" id="UP000800093"/>
    </source>
</evidence>